<evidence type="ECO:0000313" key="1">
    <source>
        <dbReference type="EMBL" id="MBB4959242.1"/>
    </source>
</evidence>
<dbReference type="AlphaFoldDB" id="A0A7W7SQR2"/>
<comment type="caution">
    <text evidence="1">The sequence shown here is derived from an EMBL/GenBank/DDBJ whole genome shotgun (WGS) entry which is preliminary data.</text>
</comment>
<protein>
    <submittedName>
        <fullName evidence="1">Uncharacterized protein</fullName>
    </submittedName>
</protein>
<organism evidence="1 2">
    <name type="scientific">Micromonospora polyrhachis</name>
    <dbReference type="NCBI Taxonomy" id="1282883"/>
    <lineage>
        <taxon>Bacteria</taxon>
        <taxon>Bacillati</taxon>
        <taxon>Actinomycetota</taxon>
        <taxon>Actinomycetes</taxon>
        <taxon>Micromonosporales</taxon>
        <taxon>Micromonosporaceae</taxon>
        <taxon>Micromonospora</taxon>
    </lineage>
</organism>
<dbReference type="Proteomes" id="UP000578819">
    <property type="component" value="Unassembled WGS sequence"/>
</dbReference>
<accession>A0A7W7SQR2</accession>
<dbReference type="EMBL" id="JACHJW010000001">
    <property type="protein sequence ID" value="MBB4959242.1"/>
    <property type="molecule type" value="Genomic_DNA"/>
</dbReference>
<reference evidence="1 2" key="1">
    <citation type="submission" date="2020-08" db="EMBL/GenBank/DDBJ databases">
        <title>Sequencing the genomes of 1000 actinobacteria strains.</title>
        <authorList>
            <person name="Klenk H.-P."/>
        </authorList>
    </citation>
    <scope>NUCLEOTIDE SEQUENCE [LARGE SCALE GENOMIC DNA]</scope>
    <source>
        <strain evidence="1 2">DSM 45886</strain>
    </source>
</reference>
<keyword evidence="2" id="KW-1185">Reference proteome</keyword>
<proteinExistence type="predicted"/>
<gene>
    <name evidence="1" type="ORF">FHR38_002975</name>
</gene>
<evidence type="ECO:0000313" key="2">
    <source>
        <dbReference type="Proteomes" id="UP000578819"/>
    </source>
</evidence>
<sequence length="32" mass="3649">MNGPDLVTHRDQVRAVATALGRKIRFDVNELR</sequence>
<name>A0A7W7SQR2_9ACTN</name>